<name>A0A8S1YK19_9CILI</name>
<organism evidence="1 2">
    <name type="scientific">Paramecium pentaurelia</name>
    <dbReference type="NCBI Taxonomy" id="43138"/>
    <lineage>
        <taxon>Eukaryota</taxon>
        <taxon>Sar</taxon>
        <taxon>Alveolata</taxon>
        <taxon>Ciliophora</taxon>
        <taxon>Intramacronucleata</taxon>
        <taxon>Oligohymenophorea</taxon>
        <taxon>Peniculida</taxon>
        <taxon>Parameciidae</taxon>
        <taxon>Paramecium</taxon>
    </lineage>
</organism>
<keyword evidence="2" id="KW-1185">Reference proteome</keyword>
<comment type="caution">
    <text evidence="1">The sequence shown here is derived from an EMBL/GenBank/DDBJ whole genome shotgun (WGS) entry which is preliminary data.</text>
</comment>
<evidence type="ECO:0000313" key="1">
    <source>
        <dbReference type="EMBL" id="CAD8214199.1"/>
    </source>
</evidence>
<protein>
    <submittedName>
        <fullName evidence="1">Uncharacterized protein</fullName>
    </submittedName>
</protein>
<reference evidence="1" key="1">
    <citation type="submission" date="2021-01" db="EMBL/GenBank/DDBJ databases">
        <authorList>
            <consortium name="Genoscope - CEA"/>
            <person name="William W."/>
        </authorList>
    </citation>
    <scope>NUCLEOTIDE SEQUENCE</scope>
</reference>
<dbReference type="EMBL" id="CAJJDO010000199">
    <property type="protein sequence ID" value="CAD8214199.1"/>
    <property type="molecule type" value="Genomic_DNA"/>
</dbReference>
<accession>A0A8S1YK19</accession>
<dbReference type="Proteomes" id="UP000689195">
    <property type="component" value="Unassembled WGS sequence"/>
</dbReference>
<evidence type="ECO:0000313" key="2">
    <source>
        <dbReference type="Proteomes" id="UP000689195"/>
    </source>
</evidence>
<proteinExistence type="predicted"/>
<gene>
    <name evidence="1" type="ORF">PPENT_87.1.T1990007</name>
</gene>
<dbReference type="AlphaFoldDB" id="A0A8S1YK19"/>
<sequence>MSTIFQASNVQDFSLRNSKVTILSKNKSDSSILVFDSGCLVLENINQLVLKSKVIRIGQNQLIFILPHQKTLVAKIKIPYNKFRMVDWCNSRICALIFQNDLILYDIFLNKINKKIQSDFHQISYFTISRKFDQIFCEFQQNINTSICLVFAVKNQAELQQFDKCIACKLMEEQDQDQILLFQNKSNNLFIILAKFDDGFKIEREIQQNLSNPPQSIRKVGYQKNKKDILLLDSYSNLDIYSIILITKCSQKQNVFLIQFNFMFLFLDENLIMLDIKNQLIFENLPPDLSIRPPYPIQPQPLTKAPQVKKRAMQGILTDQSNIQSIELLIQQYIEGLNGLLKIEPHCSLPQVFWVFQIQLILFGGILGVYKDISYAYLIIFSSIFYS</sequence>